<dbReference type="Pfam" id="PF13489">
    <property type="entry name" value="Methyltransf_23"/>
    <property type="match status" value="1"/>
</dbReference>
<dbReference type="EMBL" id="WTYN01000001">
    <property type="protein sequence ID" value="MXO62589.1"/>
    <property type="molecule type" value="Genomic_DNA"/>
</dbReference>
<evidence type="ECO:0008006" key="3">
    <source>
        <dbReference type="Google" id="ProtNLM"/>
    </source>
</evidence>
<dbReference type="RefSeq" id="WP_160672892.1">
    <property type="nucleotide sequence ID" value="NZ_WTYN01000001.1"/>
</dbReference>
<dbReference type="OrthoDB" id="9791837at2"/>
<dbReference type="SUPFAM" id="SSF53335">
    <property type="entry name" value="S-adenosyl-L-methionine-dependent methyltransferases"/>
    <property type="match status" value="1"/>
</dbReference>
<dbReference type="AlphaFoldDB" id="A0A844YGX5"/>
<reference evidence="1 2" key="1">
    <citation type="submission" date="2019-12" db="EMBL/GenBank/DDBJ databases">
        <title>Genomic-based taxomic classification of the family Erythrobacteraceae.</title>
        <authorList>
            <person name="Xu L."/>
        </authorList>
    </citation>
    <scope>NUCLEOTIDE SEQUENCE [LARGE SCALE GENOMIC DNA]</scope>
    <source>
        <strain evidence="1 2">MCCC 1A09965</strain>
    </source>
</reference>
<dbReference type="Gene3D" id="3.40.50.150">
    <property type="entry name" value="Vaccinia Virus protein VP39"/>
    <property type="match status" value="1"/>
</dbReference>
<protein>
    <recommendedName>
        <fullName evidence="3">Methyltransferase domain-containing protein</fullName>
    </recommendedName>
</protein>
<accession>A0A844YGX5</accession>
<dbReference type="InterPro" id="IPR029063">
    <property type="entry name" value="SAM-dependent_MTases_sf"/>
</dbReference>
<keyword evidence="2" id="KW-1185">Reference proteome</keyword>
<evidence type="ECO:0000313" key="1">
    <source>
        <dbReference type="EMBL" id="MXO62589.1"/>
    </source>
</evidence>
<comment type="caution">
    <text evidence="1">The sequence shown here is derived from an EMBL/GenBank/DDBJ whole genome shotgun (WGS) entry which is preliminary data.</text>
</comment>
<name>A0A844YGX5_9SPHN</name>
<proteinExistence type="predicted"/>
<evidence type="ECO:0000313" key="2">
    <source>
        <dbReference type="Proteomes" id="UP000445582"/>
    </source>
</evidence>
<sequence length="247" mass="27559">MYPSQWHREFGDRTLASAHVILPPLLDRFAVASMVEVGCGHAHWSAAARDHGVAKLHCIDGAWNDRSQLLVDPALFAEHDLARPVALPQRYDLAVCLEVAEHVAEHGAATLVASLVEAAPVVLFGAAIPMQGGHGHINEQWPSYWRDLFADHGYRPHDLVRPRHWHDREIHYWYRQNCFVYVDESDAAACRNAASADPCPSIALMDAVHPEKFEEVASYEAIAGKRLLQRLPGWALTRLRSKLTGMG</sequence>
<organism evidence="1 2">
    <name type="scientific">Qipengyuania oceanensis</name>
    <dbReference type="NCBI Taxonomy" id="1463597"/>
    <lineage>
        <taxon>Bacteria</taxon>
        <taxon>Pseudomonadati</taxon>
        <taxon>Pseudomonadota</taxon>
        <taxon>Alphaproteobacteria</taxon>
        <taxon>Sphingomonadales</taxon>
        <taxon>Erythrobacteraceae</taxon>
        <taxon>Qipengyuania</taxon>
    </lineage>
</organism>
<gene>
    <name evidence="1" type="ORF">GRI48_06145</name>
</gene>
<dbReference type="Proteomes" id="UP000445582">
    <property type="component" value="Unassembled WGS sequence"/>
</dbReference>